<evidence type="ECO:0000256" key="1">
    <source>
        <dbReference type="SAM" id="MobiDB-lite"/>
    </source>
</evidence>
<dbReference type="VEuPathDB" id="FungiDB:MPH_07798"/>
<proteinExistence type="predicted"/>
<protein>
    <submittedName>
        <fullName evidence="2">Uncharacterized protein</fullName>
    </submittedName>
</protein>
<organism evidence="2 3">
    <name type="scientific">Macrophomina phaseolina (strain MS6)</name>
    <name type="common">Charcoal rot fungus</name>
    <dbReference type="NCBI Taxonomy" id="1126212"/>
    <lineage>
        <taxon>Eukaryota</taxon>
        <taxon>Fungi</taxon>
        <taxon>Dikarya</taxon>
        <taxon>Ascomycota</taxon>
        <taxon>Pezizomycotina</taxon>
        <taxon>Dothideomycetes</taxon>
        <taxon>Dothideomycetes incertae sedis</taxon>
        <taxon>Botryosphaeriales</taxon>
        <taxon>Botryosphaeriaceae</taxon>
        <taxon>Macrophomina</taxon>
    </lineage>
</organism>
<reference evidence="2 3" key="1">
    <citation type="journal article" date="2012" name="BMC Genomics">
        <title>Tools to kill: Genome of one of the most destructive plant pathogenic fungi Macrophomina phaseolina.</title>
        <authorList>
            <person name="Islam M.S."/>
            <person name="Haque M.S."/>
            <person name="Islam M.M."/>
            <person name="Emdad E.M."/>
            <person name="Halim A."/>
            <person name="Hossen Q.M.M."/>
            <person name="Hossain M.Z."/>
            <person name="Ahmed B."/>
            <person name="Rahim S."/>
            <person name="Rahman M.S."/>
            <person name="Alam M.M."/>
            <person name="Hou S."/>
            <person name="Wan X."/>
            <person name="Saito J.A."/>
            <person name="Alam M."/>
        </authorList>
    </citation>
    <scope>NUCLEOTIDE SEQUENCE [LARGE SCALE GENOMIC DNA]</scope>
    <source>
        <strain evidence="2 3">MS6</strain>
    </source>
</reference>
<dbReference type="Proteomes" id="UP000007129">
    <property type="component" value="Unassembled WGS sequence"/>
</dbReference>
<dbReference type="HOGENOM" id="CLU_1525452_0_0_1"/>
<evidence type="ECO:0000313" key="2">
    <source>
        <dbReference type="EMBL" id="EKG15014.1"/>
    </source>
</evidence>
<sequence length="176" mass="19751">MRTTVVNHHSLPSTNTSYELRHHNHNNNNNKHSQISSGQPARPPVRTNQALSLRSEIAPASLRLSAHHTPHHGWPARSASEQTPPNPPAPTYMTQTHEEHGVRSEPEMSPAELAHHPEWESVGSKGWSKSCPPVPSRKKERKTSALEELKAWVEEHEEMEGERSALRSSRSTLSDE</sequence>
<gene>
    <name evidence="2" type="ORF">MPH_07798</name>
</gene>
<feature type="region of interest" description="Disordered" evidence="1">
    <location>
        <begin position="1"/>
        <end position="48"/>
    </location>
</feature>
<dbReference type="InParanoid" id="K2RXT8"/>
<evidence type="ECO:0000313" key="3">
    <source>
        <dbReference type="Proteomes" id="UP000007129"/>
    </source>
</evidence>
<comment type="caution">
    <text evidence="2">The sequence shown here is derived from an EMBL/GenBank/DDBJ whole genome shotgun (WGS) entry which is preliminary data.</text>
</comment>
<dbReference type="AlphaFoldDB" id="K2RXT8"/>
<feature type="compositionally biased region" description="Low complexity" evidence="1">
    <location>
        <begin position="166"/>
        <end position="176"/>
    </location>
</feature>
<feature type="compositionally biased region" description="Polar residues" evidence="1">
    <location>
        <begin position="1"/>
        <end position="18"/>
    </location>
</feature>
<feature type="region of interest" description="Disordered" evidence="1">
    <location>
        <begin position="66"/>
        <end position="176"/>
    </location>
</feature>
<feature type="compositionally biased region" description="Basic and acidic residues" evidence="1">
    <location>
        <begin position="96"/>
        <end position="106"/>
    </location>
</feature>
<accession>K2RXT8</accession>
<name>K2RXT8_MACPH</name>
<feature type="compositionally biased region" description="Basic and acidic residues" evidence="1">
    <location>
        <begin position="142"/>
        <end position="154"/>
    </location>
</feature>
<dbReference type="EMBL" id="AHHD01000333">
    <property type="protein sequence ID" value="EKG15014.1"/>
    <property type="molecule type" value="Genomic_DNA"/>
</dbReference>